<dbReference type="AlphaFoldDB" id="A0A9P4JAU6"/>
<evidence type="ECO:0000313" key="2">
    <source>
        <dbReference type="EMBL" id="KAF2196126.1"/>
    </source>
</evidence>
<feature type="region of interest" description="Disordered" evidence="1">
    <location>
        <begin position="1"/>
        <end position="30"/>
    </location>
</feature>
<gene>
    <name evidence="2" type="ORF">GQ43DRAFT_499736</name>
</gene>
<feature type="non-terminal residue" evidence="2">
    <location>
        <position position="1"/>
    </location>
</feature>
<organism evidence="2 3">
    <name type="scientific">Delitschia confertaspora ATCC 74209</name>
    <dbReference type="NCBI Taxonomy" id="1513339"/>
    <lineage>
        <taxon>Eukaryota</taxon>
        <taxon>Fungi</taxon>
        <taxon>Dikarya</taxon>
        <taxon>Ascomycota</taxon>
        <taxon>Pezizomycotina</taxon>
        <taxon>Dothideomycetes</taxon>
        <taxon>Pleosporomycetidae</taxon>
        <taxon>Pleosporales</taxon>
        <taxon>Delitschiaceae</taxon>
        <taxon>Delitschia</taxon>
    </lineage>
</organism>
<evidence type="ECO:0000256" key="1">
    <source>
        <dbReference type="SAM" id="MobiDB-lite"/>
    </source>
</evidence>
<accession>A0A9P4JAU6</accession>
<comment type="caution">
    <text evidence="2">The sequence shown here is derived from an EMBL/GenBank/DDBJ whole genome shotgun (WGS) entry which is preliminary data.</text>
</comment>
<keyword evidence="3" id="KW-1185">Reference proteome</keyword>
<feature type="compositionally biased region" description="Low complexity" evidence="1">
    <location>
        <begin position="7"/>
        <end position="30"/>
    </location>
</feature>
<sequence length="241" mass="26382">VSNPDPASSTATATVSDAAGITTNPTPTISPVSIPTGFPLGSYSLTTFLDTVQTNCTSNPSTWSCFPYTIYNTSPSKSLTTFNWVISASSDNTKYSISSTENPFDIIFEDVPLELLDQGKDTERYRFQTRLDKTVDPDDEAMECSYSGTTFQGTLYTKMAKGYPEGENSKDVSFPLWPFAVLIEQTMAGGEDTPTCYKLGDNGKVDKKQKIKEGLEAMDTTSLCSCLYKNWRPPNPHLVSS</sequence>
<dbReference type="EMBL" id="ML994471">
    <property type="protein sequence ID" value="KAF2196126.1"/>
    <property type="molecule type" value="Genomic_DNA"/>
</dbReference>
<dbReference type="OrthoDB" id="5296155at2759"/>
<proteinExistence type="predicted"/>
<reference evidence="2" key="1">
    <citation type="journal article" date="2020" name="Stud. Mycol.">
        <title>101 Dothideomycetes genomes: a test case for predicting lifestyles and emergence of pathogens.</title>
        <authorList>
            <person name="Haridas S."/>
            <person name="Albert R."/>
            <person name="Binder M."/>
            <person name="Bloem J."/>
            <person name="Labutti K."/>
            <person name="Salamov A."/>
            <person name="Andreopoulos B."/>
            <person name="Baker S."/>
            <person name="Barry K."/>
            <person name="Bills G."/>
            <person name="Bluhm B."/>
            <person name="Cannon C."/>
            <person name="Castanera R."/>
            <person name="Culley D."/>
            <person name="Daum C."/>
            <person name="Ezra D."/>
            <person name="Gonzalez J."/>
            <person name="Henrissat B."/>
            <person name="Kuo A."/>
            <person name="Liang C."/>
            <person name="Lipzen A."/>
            <person name="Lutzoni F."/>
            <person name="Magnuson J."/>
            <person name="Mondo S."/>
            <person name="Nolan M."/>
            <person name="Ohm R."/>
            <person name="Pangilinan J."/>
            <person name="Park H.-J."/>
            <person name="Ramirez L."/>
            <person name="Alfaro M."/>
            <person name="Sun H."/>
            <person name="Tritt A."/>
            <person name="Yoshinaga Y."/>
            <person name="Zwiers L.-H."/>
            <person name="Turgeon B."/>
            <person name="Goodwin S."/>
            <person name="Spatafora J."/>
            <person name="Crous P."/>
            <person name="Grigoriev I."/>
        </authorList>
    </citation>
    <scope>NUCLEOTIDE SEQUENCE</scope>
    <source>
        <strain evidence="2">ATCC 74209</strain>
    </source>
</reference>
<dbReference type="Proteomes" id="UP000799536">
    <property type="component" value="Unassembled WGS sequence"/>
</dbReference>
<evidence type="ECO:0000313" key="3">
    <source>
        <dbReference type="Proteomes" id="UP000799536"/>
    </source>
</evidence>
<protein>
    <submittedName>
        <fullName evidence="2">Uncharacterized protein</fullName>
    </submittedName>
</protein>
<name>A0A9P4JAU6_9PLEO</name>